<evidence type="ECO:0000313" key="2">
    <source>
        <dbReference type="EMBL" id="KAG9978094.1"/>
    </source>
</evidence>
<feature type="non-terminal residue" evidence="2">
    <location>
        <position position="161"/>
    </location>
</feature>
<name>A0A9P8FMC8_AURME</name>
<protein>
    <submittedName>
        <fullName evidence="2">Uncharacterized protein</fullName>
    </submittedName>
</protein>
<dbReference type="Proteomes" id="UP000729357">
    <property type="component" value="Unassembled WGS sequence"/>
</dbReference>
<evidence type="ECO:0000256" key="1">
    <source>
        <dbReference type="SAM" id="MobiDB-lite"/>
    </source>
</evidence>
<dbReference type="AlphaFoldDB" id="A0A9P8FMC8"/>
<comment type="caution">
    <text evidence="2">The sequence shown here is derived from an EMBL/GenBank/DDBJ whole genome shotgun (WGS) entry which is preliminary data.</text>
</comment>
<evidence type="ECO:0000313" key="3">
    <source>
        <dbReference type="Proteomes" id="UP000729357"/>
    </source>
</evidence>
<accession>A0A9P8FMC8</accession>
<reference evidence="2" key="2">
    <citation type="submission" date="2021-08" db="EMBL/GenBank/DDBJ databases">
        <authorList>
            <person name="Gostincar C."/>
            <person name="Sun X."/>
            <person name="Song Z."/>
            <person name="Gunde-Cimerman N."/>
        </authorList>
    </citation>
    <scope>NUCLEOTIDE SEQUENCE</scope>
    <source>
        <strain evidence="2">EXF-9298</strain>
    </source>
</reference>
<gene>
    <name evidence="2" type="ORF">KCU98_g9644</name>
</gene>
<feature type="compositionally biased region" description="Low complexity" evidence="1">
    <location>
        <begin position="35"/>
        <end position="51"/>
    </location>
</feature>
<dbReference type="EMBL" id="JAHFXS010001337">
    <property type="protein sequence ID" value="KAG9978094.1"/>
    <property type="molecule type" value="Genomic_DNA"/>
</dbReference>
<feature type="region of interest" description="Disordered" evidence="1">
    <location>
        <begin position="1"/>
        <end position="69"/>
    </location>
</feature>
<sequence length="161" mass="17699">MSLWPPRFTSLTSGSSGNANRPPPASPPRVPRDQQPPLSSRPAQSSSPRQQPHTRAVSHPLPKIFGKKKSAPVLRDAPLDEHLVPVLDAGPSAVPTPDKPIGGRKRDEELITRQCMCCDNKVRFPSNLNVFRCTSCLTINDLEPYVKEPRDSKSSTYPGQQ</sequence>
<organism evidence="2 3">
    <name type="scientific">Aureobasidium melanogenum</name>
    <name type="common">Aureobasidium pullulans var. melanogenum</name>
    <dbReference type="NCBI Taxonomy" id="46634"/>
    <lineage>
        <taxon>Eukaryota</taxon>
        <taxon>Fungi</taxon>
        <taxon>Dikarya</taxon>
        <taxon>Ascomycota</taxon>
        <taxon>Pezizomycotina</taxon>
        <taxon>Dothideomycetes</taxon>
        <taxon>Dothideomycetidae</taxon>
        <taxon>Dothideales</taxon>
        <taxon>Saccotheciaceae</taxon>
        <taxon>Aureobasidium</taxon>
    </lineage>
</organism>
<feature type="compositionally biased region" description="Polar residues" evidence="1">
    <location>
        <begin position="9"/>
        <end position="19"/>
    </location>
</feature>
<keyword evidence="3" id="KW-1185">Reference proteome</keyword>
<reference evidence="2" key="1">
    <citation type="journal article" date="2021" name="J Fungi (Basel)">
        <title>Virulence traits and population genomics of the black yeast Aureobasidium melanogenum.</title>
        <authorList>
            <person name="Cernosa A."/>
            <person name="Sun X."/>
            <person name="Gostincar C."/>
            <person name="Fang C."/>
            <person name="Gunde-Cimerman N."/>
            <person name="Song Z."/>
        </authorList>
    </citation>
    <scope>NUCLEOTIDE SEQUENCE</scope>
    <source>
        <strain evidence="2">EXF-9298</strain>
    </source>
</reference>
<proteinExistence type="predicted"/>